<name>A0A0R1W0N5_9LACO</name>
<sequence>MSLKLTSEQLLKLQHQTLHLDEQADLSVPLKKRLPEMIAVSPLHVVGTLRNDDLGWVSQLTVTGEITLPSTRSLAPVGLPLNLQIEELYVLPADQPSQDELEQMDQTVITIENDLLDLETAIEDHIILNIPTQIFTQDELDHQTMPTGEGWSVISEDEFSSLAEEQAEQPNPEFEKLKDLFKDEN</sequence>
<proteinExistence type="predicted"/>
<organism evidence="2 3">
    <name type="scientific">Lapidilactobacillus concavus DSM 17758</name>
    <dbReference type="NCBI Taxonomy" id="1423735"/>
    <lineage>
        <taxon>Bacteria</taxon>
        <taxon>Bacillati</taxon>
        <taxon>Bacillota</taxon>
        <taxon>Bacilli</taxon>
        <taxon>Lactobacillales</taxon>
        <taxon>Lactobacillaceae</taxon>
        <taxon>Lapidilactobacillus</taxon>
    </lineage>
</organism>
<dbReference type="PATRIC" id="fig|1423735.3.peg.1112"/>
<gene>
    <name evidence="2" type="ORF">FC15_GL001070</name>
</gene>
<dbReference type="Proteomes" id="UP000051315">
    <property type="component" value="Unassembled WGS sequence"/>
</dbReference>
<dbReference type="OrthoDB" id="9790372at2"/>
<dbReference type="STRING" id="1423735.FC15_GL001070"/>
<keyword evidence="3" id="KW-1185">Reference proteome</keyword>
<evidence type="ECO:0000256" key="1">
    <source>
        <dbReference type="SAM" id="MobiDB-lite"/>
    </source>
</evidence>
<dbReference type="AlphaFoldDB" id="A0A0R1W0N5"/>
<evidence type="ECO:0000313" key="3">
    <source>
        <dbReference type="Proteomes" id="UP000051315"/>
    </source>
</evidence>
<dbReference type="RefSeq" id="WP_057823798.1">
    <property type="nucleotide sequence ID" value="NZ_AZFX01000029.1"/>
</dbReference>
<feature type="compositionally biased region" description="Basic and acidic residues" evidence="1">
    <location>
        <begin position="173"/>
        <end position="185"/>
    </location>
</feature>
<dbReference type="EMBL" id="AZFX01000029">
    <property type="protein sequence ID" value="KRM11303.1"/>
    <property type="molecule type" value="Genomic_DNA"/>
</dbReference>
<dbReference type="InterPro" id="IPR003772">
    <property type="entry name" value="YceD"/>
</dbReference>
<comment type="caution">
    <text evidence="2">The sequence shown here is derived from an EMBL/GenBank/DDBJ whole genome shotgun (WGS) entry which is preliminary data.</text>
</comment>
<accession>A0A0R1W0N5</accession>
<reference evidence="2 3" key="1">
    <citation type="journal article" date="2015" name="Genome Announc.">
        <title>Expanding the biotechnology potential of lactobacilli through comparative genomics of 213 strains and associated genera.</title>
        <authorList>
            <person name="Sun Z."/>
            <person name="Harris H.M."/>
            <person name="McCann A."/>
            <person name="Guo C."/>
            <person name="Argimon S."/>
            <person name="Zhang W."/>
            <person name="Yang X."/>
            <person name="Jeffery I.B."/>
            <person name="Cooney J.C."/>
            <person name="Kagawa T.F."/>
            <person name="Liu W."/>
            <person name="Song Y."/>
            <person name="Salvetti E."/>
            <person name="Wrobel A."/>
            <person name="Rasinkangas P."/>
            <person name="Parkhill J."/>
            <person name="Rea M.C."/>
            <person name="O'Sullivan O."/>
            <person name="Ritari J."/>
            <person name="Douillard F.P."/>
            <person name="Paul Ross R."/>
            <person name="Yang R."/>
            <person name="Briner A.E."/>
            <person name="Felis G.E."/>
            <person name="de Vos W.M."/>
            <person name="Barrangou R."/>
            <person name="Klaenhammer T.R."/>
            <person name="Caufield P.W."/>
            <person name="Cui Y."/>
            <person name="Zhang H."/>
            <person name="O'Toole P.W."/>
        </authorList>
    </citation>
    <scope>NUCLEOTIDE SEQUENCE [LARGE SCALE GENOMIC DNA]</scope>
    <source>
        <strain evidence="2 3">DSM 17758</strain>
    </source>
</reference>
<feature type="region of interest" description="Disordered" evidence="1">
    <location>
        <begin position="159"/>
        <end position="185"/>
    </location>
</feature>
<evidence type="ECO:0000313" key="2">
    <source>
        <dbReference type="EMBL" id="KRM11303.1"/>
    </source>
</evidence>
<dbReference type="Pfam" id="PF02620">
    <property type="entry name" value="YceD"/>
    <property type="match status" value="1"/>
</dbReference>
<protein>
    <recommendedName>
        <fullName evidence="4">Nucleic acid-binding protein</fullName>
    </recommendedName>
</protein>
<evidence type="ECO:0008006" key="4">
    <source>
        <dbReference type="Google" id="ProtNLM"/>
    </source>
</evidence>